<accession>K2FXP8</accession>
<dbReference type="EMBL" id="AMFJ01000728">
    <property type="protein sequence ID" value="EKE26637.1"/>
    <property type="molecule type" value="Genomic_DNA"/>
</dbReference>
<organism evidence="1">
    <name type="scientific">uncultured bacterium</name>
    <name type="common">gcode 4</name>
    <dbReference type="NCBI Taxonomy" id="1234023"/>
    <lineage>
        <taxon>Bacteria</taxon>
        <taxon>environmental samples</taxon>
    </lineage>
</organism>
<proteinExistence type="predicted"/>
<reference evidence="1" key="1">
    <citation type="journal article" date="2012" name="Science">
        <title>Fermentation, hydrogen, and sulfur metabolism in multiple uncultivated bacterial phyla.</title>
        <authorList>
            <person name="Wrighton K.C."/>
            <person name="Thomas B.C."/>
            <person name="Sharon I."/>
            <person name="Miller C.S."/>
            <person name="Castelle C.J."/>
            <person name="VerBerkmoes N.C."/>
            <person name="Wilkins M.J."/>
            <person name="Hettich R.L."/>
            <person name="Lipton M.S."/>
            <person name="Williams K.H."/>
            <person name="Long P.E."/>
            <person name="Banfield J.F."/>
        </authorList>
    </citation>
    <scope>NUCLEOTIDE SEQUENCE [LARGE SCALE GENOMIC DNA]</scope>
</reference>
<sequence>MDEKIIEIKICKQCQTDFSVTDWDLEFYDKIAPVFSWVKYGVPSPTLCPDCRNKRRLAWRNRRNMYRRNCDASGKNIISMYSPDKPYKVYHVKEFESDRWNPKDYWMQFDFSKTFFEQFDDLLKSVPLPHLAVIESTLENADYVNGANEVKNSYLSNNIVSAEDIYYCEDIYNSKMIIDSLSLRKSENCYECENSLWIYDSIHLFECTDSRNCKYCSFCKWCQDCIGCINLTNKQYCIFNRQYDKQEYERIQKNLKSNEIIDEFNKLSKNQPYNYAKIINSDNALWNNIINSQNIIDSFDIYDSENIKYSTFIVDNSKDCHDISFWWQNISLCYEWSAIWINSSKVLFSSETYDNIQDSFYCYFCYPNNANLFGCASLKNSSYCILNKQYTKE</sequence>
<dbReference type="AlphaFoldDB" id="K2FXP8"/>
<evidence type="ECO:0000313" key="1">
    <source>
        <dbReference type="EMBL" id="EKE26637.1"/>
    </source>
</evidence>
<comment type="caution">
    <text evidence="1">The sequence shown here is derived from an EMBL/GenBank/DDBJ whole genome shotgun (WGS) entry which is preliminary data.</text>
</comment>
<gene>
    <name evidence="1" type="ORF">ACD_4C00212G0003</name>
</gene>
<feature type="non-terminal residue" evidence="1">
    <location>
        <position position="393"/>
    </location>
</feature>
<protein>
    <submittedName>
        <fullName evidence="1">Uncharacterized protein</fullName>
    </submittedName>
</protein>
<name>K2FXP8_9BACT</name>